<dbReference type="InterPro" id="IPR036034">
    <property type="entry name" value="PDZ_sf"/>
</dbReference>
<dbReference type="AlphaFoldDB" id="A0A1I7YRE5"/>
<dbReference type="PROSITE" id="PS50106">
    <property type="entry name" value="PDZ"/>
    <property type="match status" value="1"/>
</dbReference>
<organism evidence="3 4">
    <name type="scientific">Steinernema glaseri</name>
    <dbReference type="NCBI Taxonomy" id="37863"/>
    <lineage>
        <taxon>Eukaryota</taxon>
        <taxon>Metazoa</taxon>
        <taxon>Ecdysozoa</taxon>
        <taxon>Nematoda</taxon>
        <taxon>Chromadorea</taxon>
        <taxon>Rhabditida</taxon>
        <taxon>Tylenchina</taxon>
        <taxon>Panagrolaimomorpha</taxon>
        <taxon>Strongyloidoidea</taxon>
        <taxon>Steinernematidae</taxon>
        <taxon>Steinernema</taxon>
    </lineage>
</organism>
<dbReference type="WBParaSite" id="L893_g18715.t1">
    <property type="protein sequence ID" value="L893_g18715.t1"/>
    <property type="gene ID" value="L893_g18715"/>
</dbReference>
<proteinExistence type="inferred from homology"/>
<dbReference type="PANTHER" id="PTHR12259:SF1">
    <property type="entry name" value="GH21964P"/>
    <property type="match status" value="1"/>
</dbReference>
<dbReference type="InterPro" id="IPR017379">
    <property type="entry name" value="GIPC1/2/3"/>
</dbReference>
<accession>A0A1I7YRE5</accession>
<dbReference type="PANTHER" id="PTHR12259">
    <property type="entry name" value="RGS-GAIP INTERACTING PROTEIN GIPC"/>
    <property type="match status" value="1"/>
</dbReference>
<keyword evidence="3" id="KW-1185">Reference proteome</keyword>
<dbReference type="Proteomes" id="UP000095287">
    <property type="component" value="Unplaced"/>
</dbReference>
<name>A0A1I7YRE5_9BILA</name>
<reference evidence="4" key="1">
    <citation type="submission" date="2016-11" db="UniProtKB">
        <authorList>
            <consortium name="WormBaseParasite"/>
        </authorList>
    </citation>
    <scope>IDENTIFICATION</scope>
</reference>
<protein>
    <submittedName>
        <fullName evidence="4">PDZ domain-containing protein</fullName>
    </submittedName>
</protein>
<evidence type="ECO:0000256" key="1">
    <source>
        <dbReference type="ARBA" id="ARBA00009011"/>
    </source>
</evidence>
<dbReference type="Gene3D" id="2.30.42.10">
    <property type="match status" value="1"/>
</dbReference>
<comment type="similarity">
    <text evidence="1">Belongs to the GIPC family.</text>
</comment>
<dbReference type="SMART" id="SM00228">
    <property type="entry name" value="PDZ"/>
    <property type="match status" value="1"/>
</dbReference>
<dbReference type="InterPro" id="IPR001478">
    <property type="entry name" value="PDZ"/>
</dbReference>
<evidence type="ECO:0000313" key="3">
    <source>
        <dbReference type="Proteomes" id="UP000095287"/>
    </source>
</evidence>
<sequence>MHISLILPATHLAKWFESTFAKETMPSSRPGSPGAVGFKANKSAVLQVTSSSAVVLLTNVFQKSKTNTGLEITDNGEGKSSIKRIREGSVSAMNQPAIAVGDCTTAINGVSMEGKSHFEVARVLRTIPAGQEFLIRLVSPLKSGFNFITALRARANGHAALQEAPFNGIGKSLPPAASRSRPFRVTNPALVFIALSNAPVCFGGSRAATVQDIFNFLRTHIASFTGRNAVKYALSTDTFVRLGSDDIGEVKIVLVGDGAAYGRDLLYAVCPTLDEAALRRRFFPPNHLNGLKKEAPSNGIGKSLPPAARCICHRERNRKRLCLAVHDPSGVTKPALVFVALSNAPGQSTQVRVQLHASQNGRQSLFSPSTRPFGVTFLALAFLALANAPVCLGGKKAATSLEISSFLVAHINSFTRRNAVKNSPSSDFFVRLGADAASSRRTMCTDLGKSCETRVLFLQFLTALTVGRAPKESHCSMDFSVFSCKTKSLACTSCGLTLDNDSRSGHPPFTQEVGPSIVFCALVNAPICAGGWKAASFSDIFTFVFKCDTISFFLQKPDVSEIQIQHRSSAIPNLASVQTMGHTWRTSLRGNKQENWRNNMKWFLPLLLLIVANAPSSEAFVSDIYESIKNWWNPTTTTTPQMTTEKMLATSTPSEVAVYKDNQSNRQKRFLDSLFPSKCGRCSPFKMDLSLIDFSKIVDKVLRREPKVIEKGDGCELEVACEGLNAGGRMVLQLTNGTLIHLTYDGPLQNVSCLTKVWTYSGIPLLGISCELQETASTTTGSSLCGTCGTLSTNIAQVTNKANNQLPSMEGMEIRTAEVQEFSEGGCKKYKVICDNGDAYITMISVLDQDNEIKFITGDYLERVEATLECSSSGRVGLPPIEGIQQKMEPSITHVICEGK</sequence>
<evidence type="ECO:0000313" key="4">
    <source>
        <dbReference type="WBParaSite" id="L893_g18715.t1"/>
    </source>
</evidence>
<feature type="domain" description="PDZ" evidence="2">
    <location>
        <begin position="57"/>
        <end position="125"/>
    </location>
</feature>
<dbReference type="SUPFAM" id="SSF50156">
    <property type="entry name" value="PDZ domain-like"/>
    <property type="match status" value="1"/>
</dbReference>
<evidence type="ECO:0000259" key="2">
    <source>
        <dbReference type="PROSITE" id="PS50106"/>
    </source>
</evidence>